<dbReference type="InterPro" id="IPR000528">
    <property type="entry name" value="Plant_nsLTP"/>
</dbReference>
<protein>
    <recommendedName>
        <fullName evidence="1">Non-specific lipid-transfer protein</fullName>
    </recommendedName>
</protein>
<keyword evidence="2" id="KW-0732">Signal</keyword>
<dbReference type="Gramene" id="OBART01G35490.1">
    <property type="protein sequence ID" value="OBART01G35490.1"/>
    <property type="gene ID" value="OBART01G35490"/>
</dbReference>
<keyword evidence="1" id="KW-0446">Lipid-binding</keyword>
<dbReference type="InterPro" id="IPR036312">
    <property type="entry name" value="Bifun_inhib/LTP/seed_sf"/>
</dbReference>
<comment type="function">
    <text evidence="1">Plant non-specific lipid-transfer proteins transfer phospholipids as well as galactolipids across membranes. May play a role in wax or cutin deposition in the cell walls of expanding epidermal cells and certain secretory tissues.</text>
</comment>
<comment type="similarity">
    <text evidence="1">Belongs to the plant LTP family.</text>
</comment>
<dbReference type="SMR" id="A0A0D3EVN0"/>
<sequence>MAPRCATLAVVVVLVAAVVAPPTAVRAAISCSAVYNTLMPCLPYVQAGGTVPRACCGGIQSLLAAANNTPDRRTICGCLKNVANGASGGPYITRAAALPSKCNVSLPYKISTSVNCNAYVHA</sequence>
<dbReference type="HOGENOM" id="CLU_128423_0_1_1"/>
<dbReference type="PANTHER" id="PTHR33076">
    <property type="entry name" value="NON-SPECIFIC LIPID-TRANSFER PROTEIN 2-RELATED"/>
    <property type="match status" value="1"/>
</dbReference>
<evidence type="ECO:0000259" key="3">
    <source>
        <dbReference type="SMART" id="SM00499"/>
    </source>
</evidence>
<dbReference type="SUPFAM" id="SSF47699">
    <property type="entry name" value="Bifunctional inhibitor/lipid-transfer protein/seed storage 2S albumin"/>
    <property type="match status" value="1"/>
</dbReference>
<dbReference type="Proteomes" id="UP000026960">
    <property type="component" value="Chromosome 1"/>
</dbReference>
<dbReference type="PaxDb" id="65489-OBART01G35490.1"/>
<proteinExistence type="inferred from homology"/>
<dbReference type="Pfam" id="PF00234">
    <property type="entry name" value="Tryp_alpha_amyl"/>
    <property type="match status" value="1"/>
</dbReference>
<dbReference type="SMART" id="SM00499">
    <property type="entry name" value="AAI"/>
    <property type="match status" value="1"/>
</dbReference>
<dbReference type="EnsemblPlants" id="OBART01G35490.1">
    <property type="protein sequence ID" value="OBART01G35490.1"/>
    <property type="gene ID" value="OBART01G35490"/>
</dbReference>
<dbReference type="GO" id="GO:0008289">
    <property type="term" value="F:lipid binding"/>
    <property type="evidence" value="ECO:0007669"/>
    <property type="project" value="UniProtKB-KW"/>
</dbReference>
<evidence type="ECO:0000313" key="4">
    <source>
        <dbReference type="EnsemblPlants" id="OBART01G35490.1"/>
    </source>
</evidence>
<dbReference type="STRING" id="65489.A0A0D3EVN0"/>
<feature type="signal peptide" evidence="2">
    <location>
        <begin position="1"/>
        <end position="27"/>
    </location>
</feature>
<reference evidence="4" key="2">
    <citation type="submission" date="2015-03" db="UniProtKB">
        <authorList>
            <consortium name="EnsemblPlants"/>
        </authorList>
    </citation>
    <scope>IDENTIFICATION</scope>
</reference>
<reference evidence="4" key="1">
    <citation type="journal article" date="2009" name="Rice">
        <title>De Novo Next Generation Sequencing of Plant Genomes.</title>
        <authorList>
            <person name="Rounsley S."/>
            <person name="Marri P.R."/>
            <person name="Yu Y."/>
            <person name="He R."/>
            <person name="Sisneros N."/>
            <person name="Goicoechea J.L."/>
            <person name="Lee S.J."/>
            <person name="Angelova A."/>
            <person name="Kudrna D."/>
            <person name="Luo M."/>
            <person name="Affourtit J."/>
            <person name="Desany B."/>
            <person name="Knight J."/>
            <person name="Niazi F."/>
            <person name="Egholm M."/>
            <person name="Wing R.A."/>
        </authorList>
    </citation>
    <scope>NUCLEOTIDE SEQUENCE [LARGE SCALE GENOMIC DNA]</scope>
    <source>
        <strain evidence="4">cv. IRGC 105608</strain>
    </source>
</reference>
<evidence type="ECO:0000313" key="5">
    <source>
        <dbReference type="Proteomes" id="UP000026960"/>
    </source>
</evidence>
<dbReference type="eggNOG" id="ENOG502S4CI">
    <property type="taxonomic scope" value="Eukaryota"/>
</dbReference>
<dbReference type="InterPro" id="IPR016140">
    <property type="entry name" value="Bifunc_inhib/LTP/seed_store"/>
</dbReference>
<evidence type="ECO:0000256" key="2">
    <source>
        <dbReference type="SAM" id="SignalP"/>
    </source>
</evidence>
<organism evidence="4">
    <name type="scientific">Oryza barthii</name>
    <dbReference type="NCBI Taxonomy" id="65489"/>
    <lineage>
        <taxon>Eukaryota</taxon>
        <taxon>Viridiplantae</taxon>
        <taxon>Streptophyta</taxon>
        <taxon>Embryophyta</taxon>
        <taxon>Tracheophyta</taxon>
        <taxon>Spermatophyta</taxon>
        <taxon>Magnoliopsida</taxon>
        <taxon>Liliopsida</taxon>
        <taxon>Poales</taxon>
        <taxon>Poaceae</taxon>
        <taxon>BOP clade</taxon>
        <taxon>Oryzoideae</taxon>
        <taxon>Oryzeae</taxon>
        <taxon>Oryzinae</taxon>
        <taxon>Oryza</taxon>
    </lineage>
</organism>
<accession>A0A0D3EVN0</accession>
<feature type="chain" id="PRO_5002261598" description="Non-specific lipid-transfer protein" evidence="2">
    <location>
        <begin position="28"/>
        <end position="122"/>
    </location>
</feature>
<feature type="domain" description="Bifunctional inhibitor/plant lipid transfer protein/seed storage helical" evidence="3">
    <location>
        <begin position="31"/>
        <end position="116"/>
    </location>
</feature>
<dbReference type="CDD" id="cd01960">
    <property type="entry name" value="nsLTP1"/>
    <property type="match status" value="1"/>
</dbReference>
<dbReference type="PRINTS" id="PR00382">
    <property type="entry name" value="LIPIDTRNSFER"/>
</dbReference>
<keyword evidence="1" id="KW-0813">Transport</keyword>
<evidence type="ECO:0000256" key="1">
    <source>
        <dbReference type="RuleBase" id="RU000628"/>
    </source>
</evidence>
<name>A0A0D3EVN0_9ORYZ</name>
<dbReference type="AlphaFoldDB" id="A0A0D3EVN0"/>
<dbReference type="GO" id="GO:0006869">
    <property type="term" value="P:lipid transport"/>
    <property type="evidence" value="ECO:0007669"/>
    <property type="project" value="InterPro"/>
</dbReference>
<keyword evidence="5" id="KW-1185">Reference proteome</keyword>
<dbReference type="Gene3D" id="1.10.110.10">
    <property type="entry name" value="Plant lipid-transfer and hydrophobic proteins"/>
    <property type="match status" value="1"/>
</dbReference>